<keyword evidence="1" id="KW-0812">Transmembrane</keyword>
<gene>
    <name evidence="2" type="ORF">LCGC14_2590140</name>
</gene>
<accession>A0A0F9D4M0</accession>
<evidence type="ECO:0008006" key="3">
    <source>
        <dbReference type="Google" id="ProtNLM"/>
    </source>
</evidence>
<feature type="non-terminal residue" evidence="2">
    <location>
        <position position="166"/>
    </location>
</feature>
<evidence type="ECO:0000256" key="1">
    <source>
        <dbReference type="SAM" id="Phobius"/>
    </source>
</evidence>
<reference evidence="2" key="1">
    <citation type="journal article" date="2015" name="Nature">
        <title>Complex archaea that bridge the gap between prokaryotes and eukaryotes.</title>
        <authorList>
            <person name="Spang A."/>
            <person name="Saw J.H."/>
            <person name="Jorgensen S.L."/>
            <person name="Zaremba-Niedzwiedzka K."/>
            <person name="Martijn J."/>
            <person name="Lind A.E."/>
            <person name="van Eijk R."/>
            <person name="Schleper C."/>
            <person name="Guy L."/>
            <person name="Ettema T.J."/>
        </authorList>
    </citation>
    <scope>NUCLEOTIDE SEQUENCE</scope>
</reference>
<name>A0A0F9D4M0_9ZZZZ</name>
<keyword evidence="1" id="KW-1133">Transmembrane helix</keyword>
<proteinExistence type="predicted"/>
<dbReference type="EMBL" id="LAZR01043457">
    <property type="protein sequence ID" value="KKL07028.1"/>
    <property type="molecule type" value="Genomic_DNA"/>
</dbReference>
<protein>
    <recommendedName>
        <fullName evidence="3">Band 7 domain-containing protein</fullName>
    </recommendedName>
</protein>
<organism evidence="2">
    <name type="scientific">marine sediment metagenome</name>
    <dbReference type="NCBI Taxonomy" id="412755"/>
    <lineage>
        <taxon>unclassified sequences</taxon>
        <taxon>metagenomes</taxon>
        <taxon>ecological metagenomes</taxon>
    </lineage>
</organism>
<comment type="caution">
    <text evidence="2">The sequence shown here is derived from an EMBL/GenBank/DDBJ whole genome shotgun (WGS) entry which is preliminary data.</text>
</comment>
<sequence>MDTITIWERMPLKAKAILIFVAVVLITLFIVIVTSIVKIDGDEVGIVEKKLFGGSLPDGKVLAVNGENGVQAQILAPGWHVKWKWQYNVTQIKMIEIKPGLVGLIQAADGRSLPTDEIFAPEWEEPEKMLNAEYFLGQGKGYRGPQLSVLPPARYRINTKLFTITA</sequence>
<evidence type="ECO:0000313" key="2">
    <source>
        <dbReference type="EMBL" id="KKL07028.1"/>
    </source>
</evidence>
<feature type="transmembrane region" description="Helical" evidence="1">
    <location>
        <begin position="16"/>
        <end position="37"/>
    </location>
</feature>
<dbReference type="AlphaFoldDB" id="A0A0F9D4M0"/>
<keyword evidence="1" id="KW-0472">Membrane</keyword>